<evidence type="ECO:0000256" key="3">
    <source>
        <dbReference type="PROSITE-ProRule" id="PRU00023"/>
    </source>
</evidence>
<accession>A0A8S1DA99</accession>
<name>A0A8S1DA99_9INSE</name>
<dbReference type="PANTHER" id="PTHR24198:SF191">
    <property type="entry name" value="RABANKYRIN-5-LIKE"/>
    <property type="match status" value="1"/>
</dbReference>
<keyword evidence="2 3" id="KW-0040">ANK repeat</keyword>
<sequence>MSARPEQQRNMDSEVGKLQQHLTLLKKEYVKLQGHCAELEKKLALFSAHDSSADTFASRIVAAVGSLFKQEQYSDLKILLSNAEMVSAHKLVLKARSNQWGVENLDTATSLDWSADDAEVMNFMLLWVYTGEANLDSIKDPFCLELMKVAFRFSLSELAKRCEQRLLLTVGVTNCVRLYTTAEEIGAKILQEHCSQLISAHWDEFTSEDFAHMTAPLLYSMLKSKTRFPLHSAIRLSREDVVFLFLVEHSNELARLLNEPDKKGELPLLLALNSKQRTLATSLVEHGASVDAQDPRGLTLLLNAVEREDSYSALFLLEHGASPSATTPDLGDTAMHMIANQSCSANPSQDEEDGALTVNNMIQVARKVLEYGLNPNMQNNKGYSALHLSILNDNAALFDMLLDYPSLALDVPTQDGHTALRYALLRNSLGEDGLASRLLTKKANPNPMYPASGDTLLHLLAREKKADAAVFLCDKGGDVLRTNKRGETALHVACENGLAELVMKLLHAGANVNLQTLPSTGGLSEHRQTPLHLAIQNGCDAVIDAILAHKADVKDAGKTADLNLKNSSGLTPLALALRTGMKHKVADLISAGADVNVTNSEGLTMLHSAIEQGDSDAAVFLLEHGANMSCRTPDGRTPLQLAIVNSLPIVVESLCKRGVDMSVVDSKGRCPLWAALEDGMEDIASTLVRFGVDTDCWGAGPEGCLQTLLHRAIDENLTSIACFLVRSGCEMNAPRRPGPNGEGGDEARDGQHPLHMACTWGQEQVVQTLIEHKAHVNAKDADGRTPLHLAVSNQNSKITSLLLCHPELDLSVRDKSGLTPFAAALTCRNNKAAQAILDRLPSAAEQYDNKGLNFLHVAIQRNDLESVLFLLSINVDANSKVRDSTMSTALHLACSVASPSATGTTEDSALLVRNLLLAGARPNERNSTRQTPLHIAAVSGHSSAASALLQNGADPDASDVDNNNPLHLAVKSSNLPVARVLLTESTIDAEAKNLRGQNPLHVLAIYGKDQVASSICELFLECMPQYPLDEPDLEGNTALLWAYIKGKANLCRTLVKSGCCVGMMNKEGITIFNYQTPTKQLLSKLLDLLGKEPPWAEGDMCLECGSKFGITMRKHHW</sequence>
<feature type="repeat" description="ANK" evidence="3">
    <location>
        <begin position="263"/>
        <end position="295"/>
    </location>
</feature>
<feature type="domain" description="BTB" evidence="4">
    <location>
        <begin position="74"/>
        <end position="137"/>
    </location>
</feature>
<dbReference type="PRINTS" id="PR01415">
    <property type="entry name" value="ANKYRIN"/>
</dbReference>
<feature type="repeat" description="ANK" evidence="3">
    <location>
        <begin position="782"/>
        <end position="803"/>
    </location>
</feature>
<dbReference type="Gene3D" id="3.30.710.10">
    <property type="entry name" value="Potassium Channel Kv1.1, Chain A"/>
    <property type="match status" value="1"/>
</dbReference>
<dbReference type="PROSITE" id="PS50097">
    <property type="entry name" value="BTB"/>
    <property type="match status" value="1"/>
</dbReference>
<evidence type="ECO:0000256" key="2">
    <source>
        <dbReference type="ARBA" id="ARBA00023043"/>
    </source>
</evidence>
<dbReference type="PANTHER" id="PTHR24198">
    <property type="entry name" value="ANKYRIN REPEAT AND PROTEIN KINASE DOMAIN-CONTAINING PROTEIN"/>
    <property type="match status" value="1"/>
</dbReference>
<dbReference type="Gene3D" id="1.25.40.20">
    <property type="entry name" value="Ankyrin repeat-containing domain"/>
    <property type="match status" value="6"/>
</dbReference>
<evidence type="ECO:0000259" key="4">
    <source>
        <dbReference type="PROSITE" id="PS50097"/>
    </source>
</evidence>
<dbReference type="PROSITE" id="PS50297">
    <property type="entry name" value="ANK_REP_REGION"/>
    <property type="match status" value="10"/>
</dbReference>
<organism evidence="5 6">
    <name type="scientific">Cloeon dipterum</name>
    <dbReference type="NCBI Taxonomy" id="197152"/>
    <lineage>
        <taxon>Eukaryota</taxon>
        <taxon>Metazoa</taxon>
        <taxon>Ecdysozoa</taxon>
        <taxon>Arthropoda</taxon>
        <taxon>Hexapoda</taxon>
        <taxon>Insecta</taxon>
        <taxon>Pterygota</taxon>
        <taxon>Palaeoptera</taxon>
        <taxon>Ephemeroptera</taxon>
        <taxon>Pisciforma</taxon>
        <taxon>Baetidae</taxon>
        <taxon>Cloeon</taxon>
    </lineage>
</organism>
<feature type="repeat" description="ANK" evidence="3">
    <location>
        <begin position="961"/>
        <end position="982"/>
    </location>
</feature>
<dbReference type="SMART" id="SM00248">
    <property type="entry name" value="ANK"/>
    <property type="match status" value="22"/>
</dbReference>
<dbReference type="Pfam" id="PF13606">
    <property type="entry name" value="Ank_3"/>
    <property type="match status" value="1"/>
</dbReference>
<dbReference type="InterPro" id="IPR036770">
    <property type="entry name" value="Ankyrin_rpt-contain_sf"/>
</dbReference>
<feature type="repeat" description="ANK" evidence="3">
    <location>
        <begin position="526"/>
        <end position="558"/>
    </location>
</feature>
<dbReference type="CDD" id="cd18501">
    <property type="entry name" value="BACK_ANKFY1_Rank5"/>
    <property type="match status" value="1"/>
</dbReference>
<feature type="repeat" description="ANK" evidence="3">
    <location>
        <begin position="634"/>
        <end position="666"/>
    </location>
</feature>
<dbReference type="InterPro" id="IPR000210">
    <property type="entry name" value="BTB/POZ_dom"/>
</dbReference>
<feature type="repeat" description="ANK" evidence="3">
    <location>
        <begin position="568"/>
        <end position="600"/>
    </location>
</feature>
<gene>
    <name evidence="5" type="ORF">CLODIP_2_CD07045</name>
</gene>
<dbReference type="Proteomes" id="UP000494165">
    <property type="component" value="Unassembled WGS sequence"/>
</dbReference>
<feature type="repeat" description="ANK" evidence="3">
    <location>
        <begin position="485"/>
        <end position="517"/>
    </location>
</feature>
<feature type="repeat" description="ANK" evidence="3">
    <location>
        <begin position="749"/>
        <end position="781"/>
    </location>
</feature>
<dbReference type="InterPro" id="IPR049763">
    <property type="entry name" value="ANKFY1_BACK"/>
</dbReference>
<feature type="repeat" description="ANK" evidence="3">
    <location>
        <begin position="928"/>
        <end position="960"/>
    </location>
</feature>
<reference evidence="5 6" key="1">
    <citation type="submission" date="2020-04" db="EMBL/GenBank/DDBJ databases">
        <authorList>
            <person name="Alioto T."/>
            <person name="Alioto T."/>
            <person name="Gomez Garrido J."/>
        </authorList>
    </citation>
    <scope>NUCLEOTIDE SEQUENCE [LARGE SCALE GENOMIC DNA]</scope>
</reference>
<dbReference type="AlphaFoldDB" id="A0A8S1DA99"/>
<dbReference type="PROSITE" id="PS50088">
    <property type="entry name" value="ANK_REPEAT"/>
    <property type="match status" value="11"/>
</dbReference>
<evidence type="ECO:0000313" key="6">
    <source>
        <dbReference type="Proteomes" id="UP000494165"/>
    </source>
</evidence>
<dbReference type="Pfam" id="PF12796">
    <property type="entry name" value="Ank_2"/>
    <property type="match status" value="4"/>
</dbReference>
<evidence type="ECO:0000256" key="1">
    <source>
        <dbReference type="ARBA" id="ARBA00022737"/>
    </source>
</evidence>
<dbReference type="InterPro" id="IPR002110">
    <property type="entry name" value="Ankyrin_rpt"/>
</dbReference>
<dbReference type="OrthoDB" id="2306477at2759"/>
<dbReference type="SUPFAM" id="SSF48403">
    <property type="entry name" value="Ankyrin repeat"/>
    <property type="match status" value="3"/>
</dbReference>
<comment type="caution">
    <text evidence="5">The sequence shown here is derived from an EMBL/GenBank/DDBJ whole genome shotgun (WGS) entry which is preliminary data.</text>
</comment>
<dbReference type="InterPro" id="IPR011333">
    <property type="entry name" value="SKP1/BTB/POZ_sf"/>
</dbReference>
<keyword evidence="1" id="KW-0677">Repeat</keyword>
<dbReference type="EMBL" id="CADEPI010000189">
    <property type="protein sequence ID" value="CAB3379554.1"/>
    <property type="molecule type" value="Genomic_DNA"/>
</dbReference>
<proteinExistence type="predicted"/>
<dbReference type="SUPFAM" id="SSF54695">
    <property type="entry name" value="POZ domain"/>
    <property type="match status" value="1"/>
</dbReference>
<feature type="repeat" description="ANK" evidence="3">
    <location>
        <begin position="601"/>
        <end position="633"/>
    </location>
</feature>
<keyword evidence="6" id="KW-1185">Reference proteome</keyword>
<dbReference type="Pfam" id="PF00651">
    <property type="entry name" value="BTB"/>
    <property type="match status" value="1"/>
</dbReference>
<protein>
    <recommendedName>
        <fullName evidence="4">BTB domain-containing protein</fullName>
    </recommendedName>
</protein>
<evidence type="ECO:0000313" key="5">
    <source>
        <dbReference type="EMBL" id="CAB3379554.1"/>
    </source>
</evidence>
<feature type="repeat" description="ANK" evidence="3">
    <location>
        <begin position="850"/>
        <end position="882"/>
    </location>
</feature>